<proteinExistence type="predicted"/>
<reference evidence="10" key="5">
    <citation type="submission" date="2023-01" db="EMBL/GenBank/DDBJ databases">
        <title>Human gut microbiome strain richness.</title>
        <authorList>
            <person name="Chen-Liaw A."/>
        </authorList>
    </citation>
    <scope>NUCLEOTIDE SEQUENCE</scope>
    <source>
        <strain evidence="10">1001217st1_A9_1001217B_191108</strain>
    </source>
</reference>
<dbReference type="InterPro" id="IPR004720">
    <property type="entry name" value="PTS_IIB_sorbose-sp"/>
</dbReference>
<keyword evidence="7" id="KW-0418">Kinase</keyword>
<dbReference type="GO" id="GO:0008982">
    <property type="term" value="F:protein-N(PI)-phosphohistidine-sugar phosphotransferase activity"/>
    <property type="evidence" value="ECO:0007669"/>
    <property type="project" value="InterPro"/>
</dbReference>
<dbReference type="GO" id="GO:0005737">
    <property type="term" value="C:cytoplasm"/>
    <property type="evidence" value="ECO:0007669"/>
    <property type="project" value="UniProtKB-SubCell"/>
</dbReference>
<dbReference type="CDD" id="cd00001">
    <property type="entry name" value="PTS_IIB_man"/>
    <property type="match status" value="1"/>
</dbReference>
<evidence type="ECO:0000313" key="13">
    <source>
        <dbReference type="EMBL" id="RGQ58361.1"/>
    </source>
</evidence>
<dbReference type="RefSeq" id="WP_004843805.1">
    <property type="nucleotide sequence ID" value="NZ_CABKQB010000011.1"/>
</dbReference>
<dbReference type="Proteomes" id="UP001296643">
    <property type="component" value="Unassembled WGS sequence"/>
</dbReference>
<evidence type="ECO:0000256" key="6">
    <source>
        <dbReference type="ARBA" id="ARBA00022683"/>
    </source>
</evidence>
<dbReference type="GO" id="GO:0016301">
    <property type="term" value="F:kinase activity"/>
    <property type="evidence" value="ECO:0007669"/>
    <property type="project" value="UniProtKB-KW"/>
</dbReference>
<dbReference type="InterPro" id="IPR036667">
    <property type="entry name" value="PTS_IIB_sorbose-sp_sf"/>
</dbReference>
<evidence type="ECO:0000256" key="7">
    <source>
        <dbReference type="ARBA" id="ARBA00022777"/>
    </source>
</evidence>
<reference evidence="11" key="3">
    <citation type="submission" date="2020-02" db="EMBL/GenBank/DDBJ databases">
        <authorList>
            <person name="Littmann E."/>
            <person name="Sorbara M."/>
        </authorList>
    </citation>
    <scope>NUCLEOTIDE SEQUENCE</scope>
    <source>
        <strain evidence="12">MSK.11.9</strain>
        <strain evidence="11">MSK.22.53</strain>
    </source>
</reference>
<keyword evidence="5" id="KW-0808">Transferase</keyword>
<feature type="domain" description="PTS EIIB type-4" evidence="8">
    <location>
        <begin position="1"/>
        <end position="158"/>
    </location>
</feature>
<reference evidence="16 17" key="1">
    <citation type="submission" date="2018-08" db="EMBL/GenBank/DDBJ databases">
        <title>A genome reference for cultivated species of the human gut microbiota.</title>
        <authorList>
            <person name="Zou Y."/>
            <person name="Xue W."/>
            <person name="Luo G."/>
        </authorList>
    </citation>
    <scope>NUCLEOTIDE SEQUENCE [LARGE SCALE GENOMIC DNA]</scope>
    <source>
        <strain evidence="13 18">AF27-4BH</strain>
        <strain evidence="15 16">AM12-54</strain>
        <strain evidence="14 17">AM22-7AC</strain>
    </source>
</reference>
<dbReference type="Proteomes" id="UP001296581">
    <property type="component" value="Unassembled WGS sequence"/>
</dbReference>
<dbReference type="SUPFAM" id="SSF52728">
    <property type="entry name" value="PTS IIb component"/>
    <property type="match status" value="1"/>
</dbReference>
<dbReference type="Proteomes" id="UP001297370">
    <property type="component" value="Unassembled WGS sequence"/>
</dbReference>
<evidence type="ECO:0000313" key="10">
    <source>
        <dbReference type="EMBL" id="MDB8737802.1"/>
    </source>
</evidence>
<dbReference type="EMBL" id="QRTJ01000070">
    <property type="protein sequence ID" value="RGQ58361.1"/>
    <property type="molecule type" value="Genomic_DNA"/>
</dbReference>
<dbReference type="EMBL" id="JAAIRM010000052">
    <property type="protein sequence ID" value="NSI20858.1"/>
    <property type="molecule type" value="Genomic_DNA"/>
</dbReference>
<dbReference type="EMBL" id="JAQMLR010000002">
    <property type="protein sequence ID" value="MDB8737802.1"/>
    <property type="molecule type" value="Genomic_DNA"/>
</dbReference>
<evidence type="ECO:0000313" key="11">
    <source>
        <dbReference type="EMBL" id="NSI20858.1"/>
    </source>
</evidence>
<dbReference type="GeneID" id="303259972"/>
<evidence type="ECO:0000259" key="8">
    <source>
        <dbReference type="PROSITE" id="PS51101"/>
    </source>
</evidence>
<evidence type="ECO:0000313" key="17">
    <source>
        <dbReference type="Proteomes" id="UP000285697"/>
    </source>
</evidence>
<reference evidence="11" key="2">
    <citation type="journal article" date="2020" name="Cell Host Microbe">
        <title>Functional and Genomic Variation between Human-Derived Isolates of Lachnospiraceae Reveals Inter- and Intra-Species Diversity.</title>
        <authorList>
            <person name="Sorbara M.T."/>
            <person name="Littmann E.R."/>
            <person name="Fontana E."/>
            <person name="Moody T.U."/>
            <person name="Kohout C.E."/>
            <person name="Gjonbalaj M."/>
            <person name="Eaton V."/>
            <person name="Seok R."/>
            <person name="Leiner I.M."/>
            <person name="Pamer E.G."/>
        </authorList>
    </citation>
    <scope>NUCLEOTIDE SEQUENCE</scope>
    <source>
        <strain evidence="12">MSK.11.9</strain>
        <strain evidence="11">MSK.22.53</strain>
    </source>
</reference>
<evidence type="ECO:0000313" key="12">
    <source>
        <dbReference type="EMBL" id="NSI66551.1"/>
    </source>
</evidence>
<dbReference type="GO" id="GO:0009401">
    <property type="term" value="P:phosphoenolpyruvate-dependent sugar phosphotransferase system"/>
    <property type="evidence" value="ECO:0007669"/>
    <property type="project" value="UniProtKB-KW"/>
</dbReference>
<name>A0A2N5NJB9_MEDGN</name>
<gene>
    <name evidence="15" type="ORF">DW142_11525</name>
    <name evidence="14" type="ORF">DW270_15855</name>
    <name evidence="13" type="ORF">DWY88_17485</name>
    <name evidence="11" type="ORF">G4958_16300</name>
    <name evidence="12" type="ORF">G4981_15030</name>
    <name evidence="9" type="ORF">LIQ08_17650</name>
    <name evidence="10" type="ORF">PNU63_03180</name>
</gene>
<evidence type="ECO:0000256" key="5">
    <source>
        <dbReference type="ARBA" id="ARBA00022679"/>
    </source>
</evidence>
<dbReference type="Gene3D" id="3.40.35.10">
    <property type="entry name" value="Phosphotransferase system, sorbose subfamily IIB component"/>
    <property type="match status" value="1"/>
</dbReference>
<dbReference type="Proteomes" id="UP000286137">
    <property type="component" value="Unassembled WGS sequence"/>
</dbReference>
<reference evidence="9" key="4">
    <citation type="submission" date="2021-10" db="EMBL/GenBank/DDBJ databases">
        <title>Collection of gut derived symbiotic bacterial strains cultured from healthy donors.</title>
        <authorList>
            <person name="Lin H."/>
            <person name="Littmann E."/>
            <person name="Claire K."/>
            <person name="Pamer E."/>
        </authorList>
    </citation>
    <scope>NUCLEOTIDE SEQUENCE</scope>
    <source>
        <strain evidence="9">MSK.23.18</strain>
    </source>
</reference>
<evidence type="ECO:0000313" key="14">
    <source>
        <dbReference type="EMBL" id="RHG14057.1"/>
    </source>
</evidence>
<dbReference type="EMBL" id="JAJBOM010000043">
    <property type="protein sequence ID" value="MCB5620949.1"/>
    <property type="molecule type" value="Genomic_DNA"/>
</dbReference>
<dbReference type="Proteomes" id="UP000285697">
    <property type="component" value="Unassembled WGS sequence"/>
</dbReference>
<sequence length="158" mass="17855">MIKICRIDHRLLHGQVAFVWCRSLNADAILIVSDAVAKDEMRMATMRLAKPAGVKLVIKSVEDSIKVINSGVTDKYKLMVVVENVQDAYDLVKACERIKSVNLGGSKIEENRRKLDTAFYVDDNDCRLLGELLDHGIELEIRQVPEEKKKIVTKDMLS</sequence>
<keyword evidence="3" id="KW-0963">Cytoplasm</keyword>
<keyword evidence="2" id="KW-0813">Transport</keyword>
<evidence type="ECO:0000256" key="4">
    <source>
        <dbReference type="ARBA" id="ARBA00022597"/>
    </source>
</evidence>
<keyword evidence="4 9" id="KW-0762">Sugar transport</keyword>
<dbReference type="EMBL" id="QRLN01000017">
    <property type="protein sequence ID" value="RHJ10273.1"/>
    <property type="molecule type" value="Genomic_DNA"/>
</dbReference>
<dbReference type="EMBL" id="JAAIRY010000047">
    <property type="protein sequence ID" value="NSI66551.1"/>
    <property type="molecule type" value="Genomic_DNA"/>
</dbReference>
<comment type="caution">
    <text evidence="13">The sequence shown here is derived from an EMBL/GenBank/DDBJ whole genome shotgun (WGS) entry which is preliminary data.</text>
</comment>
<evidence type="ECO:0000313" key="15">
    <source>
        <dbReference type="EMBL" id="RHJ10273.1"/>
    </source>
</evidence>
<evidence type="ECO:0000313" key="16">
    <source>
        <dbReference type="Proteomes" id="UP000283992"/>
    </source>
</evidence>
<protein>
    <submittedName>
        <fullName evidence="13">PTS mannose/fructose/sorbose transporter subunit IIB</fullName>
    </submittedName>
    <submittedName>
        <fullName evidence="9">PTS sugar transporter subunit IIB</fullName>
    </submittedName>
</protein>
<dbReference type="EMBL" id="QRIA01000038">
    <property type="protein sequence ID" value="RHG14057.1"/>
    <property type="molecule type" value="Genomic_DNA"/>
</dbReference>
<evidence type="ECO:0000313" key="18">
    <source>
        <dbReference type="Proteomes" id="UP000286137"/>
    </source>
</evidence>
<accession>A0A2N5NJB9</accession>
<evidence type="ECO:0000256" key="3">
    <source>
        <dbReference type="ARBA" id="ARBA00022490"/>
    </source>
</evidence>
<comment type="subcellular location">
    <subcellularLocation>
        <location evidence="1">Cytoplasm</location>
    </subcellularLocation>
</comment>
<dbReference type="Pfam" id="PF03830">
    <property type="entry name" value="PTSIIB_sorb"/>
    <property type="match status" value="1"/>
</dbReference>
<evidence type="ECO:0000256" key="2">
    <source>
        <dbReference type="ARBA" id="ARBA00022448"/>
    </source>
</evidence>
<evidence type="ECO:0000313" key="9">
    <source>
        <dbReference type="EMBL" id="MCB5620949.1"/>
    </source>
</evidence>
<dbReference type="PROSITE" id="PS51101">
    <property type="entry name" value="PTS_EIIB_TYPE_4"/>
    <property type="match status" value="1"/>
</dbReference>
<dbReference type="Proteomes" id="UP001211731">
    <property type="component" value="Unassembled WGS sequence"/>
</dbReference>
<organism evidence="13 18">
    <name type="scientific">Mediterraneibacter gnavus</name>
    <name type="common">Ruminococcus gnavus</name>
    <dbReference type="NCBI Taxonomy" id="33038"/>
    <lineage>
        <taxon>Bacteria</taxon>
        <taxon>Bacillati</taxon>
        <taxon>Bacillota</taxon>
        <taxon>Clostridia</taxon>
        <taxon>Lachnospirales</taxon>
        <taxon>Lachnospiraceae</taxon>
        <taxon>Mediterraneibacter</taxon>
    </lineage>
</organism>
<evidence type="ECO:0000256" key="1">
    <source>
        <dbReference type="ARBA" id="ARBA00004496"/>
    </source>
</evidence>
<dbReference type="AlphaFoldDB" id="A0A2N5NJB9"/>
<dbReference type="Proteomes" id="UP000283992">
    <property type="component" value="Unassembled WGS sequence"/>
</dbReference>
<keyword evidence="6" id="KW-0598">Phosphotransferase system</keyword>